<feature type="transmembrane region" description="Helical" evidence="1">
    <location>
        <begin position="67"/>
        <end position="85"/>
    </location>
</feature>
<proteinExistence type="predicted"/>
<feature type="transmembrane region" description="Helical" evidence="1">
    <location>
        <begin position="137"/>
        <end position="159"/>
    </location>
</feature>
<protein>
    <submittedName>
        <fullName evidence="2">Permease</fullName>
    </submittedName>
</protein>
<dbReference type="AlphaFoldDB" id="A0A2A3TW34"/>
<dbReference type="InterPro" id="IPR004676">
    <property type="entry name" value="Cd-R_transporter"/>
</dbReference>
<gene>
    <name evidence="2" type="ORF">CNR29_02185</name>
</gene>
<feature type="transmembrane region" description="Helical" evidence="1">
    <location>
        <begin position="6"/>
        <end position="27"/>
    </location>
</feature>
<organism evidence="2 3">
    <name type="scientific">Levilactobacillus brevis</name>
    <name type="common">Lactobacillus brevis</name>
    <dbReference type="NCBI Taxonomy" id="1580"/>
    <lineage>
        <taxon>Bacteria</taxon>
        <taxon>Bacillati</taxon>
        <taxon>Bacillota</taxon>
        <taxon>Bacilli</taxon>
        <taxon>Lactobacillales</taxon>
        <taxon>Lactobacillaceae</taxon>
        <taxon>Levilactobacillus</taxon>
    </lineage>
</organism>
<name>A0A2A3TW34_LEVBR</name>
<sequence length="201" mass="21958">MLRPILTGVTAYISTGLDYLVILMIIFSRVKPQDRWLVLIGDFIGTLILVGSSLALAFFLGFVPTPWVLGLLGLIPIYLGIKLGLQGDDDDVAAVERRVSQPRGLIASVVLITVATCGADNIGIYVPLFTTVAASQILLILITFAGMVVVFWELGFRLATLPVIAGVLEKWGRHLTVVVYILLGGYILWDNGTIHQLLRWL</sequence>
<feature type="transmembrane region" description="Helical" evidence="1">
    <location>
        <begin position="105"/>
        <end position="125"/>
    </location>
</feature>
<keyword evidence="1" id="KW-0472">Membrane</keyword>
<feature type="transmembrane region" description="Helical" evidence="1">
    <location>
        <begin position="39"/>
        <end position="61"/>
    </location>
</feature>
<feature type="transmembrane region" description="Helical" evidence="1">
    <location>
        <begin position="171"/>
        <end position="189"/>
    </location>
</feature>
<dbReference type="Proteomes" id="UP000217918">
    <property type="component" value="Unassembled WGS sequence"/>
</dbReference>
<evidence type="ECO:0000256" key="1">
    <source>
        <dbReference type="SAM" id="Phobius"/>
    </source>
</evidence>
<dbReference type="EMBL" id="NVYO01000001">
    <property type="protein sequence ID" value="PBQ22889.1"/>
    <property type="molecule type" value="Genomic_DNA"/>
</dbReference>
<keyword evidence="1" id="KW-1133">Transmembrane helix</keyword>
<dbReference type="Pfam" id="PF03596">
    <property type="entry name" value="Cad"/>
    <property type="match status" value="1"/>
</dbReference>
<evidence type="ECO:0000313" key="3">
    <source>
        <dbReference type="Proteomes" id="UP000217918"/>
    </source>
</evidence>
<keyword evidence="1" id="KW-0812">Transmembrane</keyword>
<accession>A0A2A3TW34</accession>
<dbReference type="RefSeq" id="WP_096109658.1">
    <property type="nucleotide sequence ID" value="NZ_NVYO01000001.1"/>
</dbReference>
<evidence type="ECO:0000313" key="2">
    <source>
        <dbReference type="EMBL" id="PBQ22889.1"/>
    </source>
</evidence>
<reference evidence="2 3" key="1">
    <citation type="submission" date="2017-09" db="EMBL/GenBank/DDBJ databases">
        <title>Genome sequence of Lactobacillus brevis D7.</title>
        <authorList>
            <person name="Kwon M.-S."/>
            <person name="Lim S.K."/>
            <person name="Choi H.-J."/>
        </authorList>
    </citation>
    <scope>NUCLEOTIDE SEQUENCE [LARGE SCALE GENOMIC DNA]</scope>
    <source>
        <strain evidence="2 3">D7</strain>
    </source>
</reference>
<comment type="caution">
    <text evidence="2">The sequence shown here is derived from an EMBL/GenBank/DDBJ whole genome shotgun (WGS) entry which is preliminary data.</text>
</comment>